<accession>A0AAD3SWR2</accession>
<evidence type="ECO:0000313" key="6">
    <source>
        <dbReference type="EMBL" id="GMH19310.1"/>
    </source>
</evidence>
<dbReference type="EMBL" id="BSYO01000020">
    <property type="protein sequence ID" value="GMH19310.1"/>
    <property type="molecule type" value="Genomic_DNA"/>
</dbReference>
<name>A0AAD3SWR2_NEPGR</name>
<dbReference type="PROSITE" id="PS50096">
    <property type="entry name" value="IQ"/>
    <property type="match status" value="2"/>
</dbReference>
<sequence>MSNKNWFHLFKRFFFPKTPDLHEEKSNKRRRWFFRRLKRSPPTLASQESNASFPAAEEEAAAVASAAAADPSQYIQHTEEPNPDFLGIRIRVCSSPFTHQHERNVKHLAAIKIQTAFRGYLARKALRALKGLVRLQAIIRGRAVRRQAMKTLKCLQSVVNIQSQVCARRCQMLHAKPRQEMKLKVGFDSERRWDDQLSTEDEANASILTKTEALLWRERLRAYSFNNHRCSTESEDDKADGIMRRWLERYANAQVPTKDIIKRVDAKARKQVKLRQQCTKDSDPSMSFRRRSLQNKKRRSTGDDNLFRCSPMFPTYMAATESAKARLRSTSSPRLRPMVHSDAYSDGDSPYKHKLSPMSSINSDVTGKPICPQRRSLSLKGLSTPLGSCRILQDAVACRSTFETVTYAAMTPGGPAVQKLG</sequence>
<evidence type="ECO:0000256" key="4">
    <source>
        <dbReference type="SAM" id="MobiDB-lite"/>
    </source>
</evidence>
<evidence type="ECO:0000256" key="3">
    <source>
        <dbReference type="ARBA" id="ARBA00024378"/>
    </source>
</evidence>
<keyword evidence="1" id="KW-0112">Calmodulin-binding</keyword>
<evidence type="ECO:0000256" key="1">
    <source>
        <dbReference type="ARBA" id="ARBA00022860"/>
    </source>
</evidence>
<dbReference type="Pfam" id="PF13178">
    <property type="entry name" value="DUF4005"/>
    <property type="match status" value="1"/>
</dbReference>
<dbReference type="Proteomes" id="UP001279734">
    <property type="component" value="Unassembled WGS sequence"/>
</dbReference>
<dbReference type="SMART" id="SM00015">
    <property type="entry name" value="IQ"/>
    <property type="match status" value="1"/>
</dbReference>
<organism evidence="6 7">
    <name type="scientific">Nepenthes gracilis</name>
    <name type="common">Slender pitcher plant</name>
    <dbReference type="NCBI Taxonomy" id="150966"/>
    <lineage>
        <taxon>Eukaryota</taxon>
        <taxon>Viridiplantae</taxon>
        <taxon>Streptophyta</taxon>
        <taxon>Embryophyta</taxon>
        <taxon>Tracheophyta</taxon>
        <taxon>Spermatophyta</taxon>
        <taxon>Magnoliopsida</taxon>
        <taxon>eudicotyledons</taxon>
        <taxon>Gunneridae</taxon>
        <taxon>Pentapetalae</taxon>
        <taxon>Caryophyllales</taxon>
        <taxon>Nepenthaceae</taxon>
        <taxon>Nepenthes</taxon>
    </lineage>
</organism>
<dbReference type="InterPro" id="IPR025064">
    <property type="entry name" value="DUF4005"/>
</dbReference>
<proteinExistence type="inferred from homology"/>
<feature type="domain" description="DUF4005" evidence="5">
    <location>
        <begin position="296"/>
        <end position="344"/>
    </location>
</feature>
<gene>
    <name evidence="6" type="ORF">Nepgr_021151</name>
</gene>
<feature type="region of interest" description="Disordered" evidence="4">
    <location>
        <begin position="327"/>
        <end position="351"/>
    </location>
</feature>
<feature type="compositionally biased region" description="Basic residues" evidence="4">
    <location>
        <begin position="288"/>
        <end position="299"/>
    </location>
</feature>
<dbReference type="GO" id="GO:0005516">
    <property type="term" value="F:calmodulin binding"/>
    <property type="evidence" value="ECO:0007669"/>
    <property type="project" value="UniProtKB-KW"/>
</dbReference>
<dbReference type="InterPro" id="IPR000048">
    <property type="entry name" value="IQ_motif_EF-hand-BS"/>
</dbReference>
<dbReference type="AlphaFoldDB" id="A0AAD3SWR2"/>
<comment type="subunit">
    <text evidence="3">Binds to multiple calmodulin (CaM) in the presence of Ca(2+) and CaM-like proteins.</text>
</comment>
<dbReference type="CDD" id="cd23767">
    <property type="entry name" value="IQCD"/>
    <property type="match status" value="1"/>
</dbReference>
<comment type="caution">
    <text evidence="6">The sequence shown here is derived from an EMBL/GenBank/DDBJ whole genome shotgun (WGS) entry which is preliminary data.</text>
</comment>
<evidence type="ECO:0000256" key="2">
    <source>
        <dbReference type="ARBA" id="ARBA00024341"/>
    </source>
</evidence>
<reference evidence="6" key="1">
    <citation type="submission" date="2023-05" db="EMBL/GenBank/DDBJ databases">
        <title>Nepenthes gracilis genome sequencing.</title>
        <authorList>
            <person name="Fukushima K."/>
        </authorList>
    </citation>
    <scope>NUCLEOTIDE SEQUENCE</scope>
    <source>
        <strain evidence="6">SING2019-196</strain>
    </source>
</reference>
<dbReference type="Gene3D" id="1.20.5.190">
    <property type="match status" value="1"/>
</dbReference>
<comment type="similarity">
    <text evidence="2">Belongs to the IQD family.</text>
</comment>
<evidence type="ECO:0000259" key="5">
    <source>
        <dbReference type="Pfam" id="PF13178"/>
    </source>
</evidence>
<dbReference type="PANTHER" id="PTHR32295">
    <property type="entry name" value="IQ-DOMAIN 5-RELATED"/>
    <property type="match status" value="1"/>
</dbReference>
<feature type="region of interest" description="Disordered" evidence="4">
    <location>
        <begin position="273"/>
        <end position="306"/>
    </location>
</feature>
<dbReference type="Pfam" id="PF00612">
    <property type="entry name" value="IQ"/>
    <property type="match status" value="1"/>
</dbReference>
<keyword evidence="7" id="KW-1185">Reference proteome</keyword>
<dbReference type="PANTHER" id="PTHR32295:SF41">
    <property type="entry name" value="PROTEIN IQ-DOMAIN 11"/>
    <property type="match status" value="1"/>
</dbReference>
<protein>
    <recommendedName>
        <fullName evidence="5">DUF4005 domain-containing protein</fullName>
    </recommendedName>
</protein>
<evidence type="ECO:0000313" key="7">
    <source>
        <dbReference type="Proteomes" id="UP001279734"/>
    </source>
</evidence>